<dbReference type="AlphaFoldDB" id="A0A6M1LKI4"/>
<comment type="caution">
    <text evidence="1">The sequence shown here is derived from an EMBL/GenBank/DDBJ whole genome shotgun (WGS) entry which is preliminary data.</text>
</comment>
<proteinExistence type="predicted"/>
<dbReference type="EMBL" id="JAAIKB010000003">
    <property type="protein sequence ID" value="NGM20324.1"/>
    <property type="molecule type" value="Genomic_DNA"/>
</dbReference>
<sequence length="84" mass="8882">MCAGCGDQSSDLVASASHLRHTRSNRVGTCIVTETPVPPEPAPAAAPTVTSEELLQGGREATILHGAEVYRLRLTSKDKLILTK</sequence>
<evidence type="ECO:0000313" key="1">
    <source>
        <dbReference type="EMBL" id="NGM20324.1"/>
    </source>
</evidence>
<name>A0A6M1LKI4_9PROT</name>
<protein>
    <submittedName>
        <fullName evidence="1">Hemin uptake protein HemP</fullName>
    </submittedName>
</protein>
<accession>A0A6M1LKI4</accession>
<evidence type="ECO:0000313" key="2">
    <source>
        <dbReference type="Proteomes" id="UP000475385"/>
    </source>
</evidence>
<gene>
    <name evidence="1" type="ORF">G3576_09885</name>
</gene>
<dbReference type="Pfam" id="PF10636">
    <property type="entry name" value="hemP"/>
    <property type="match status" value="1"/>
</dbReference>
<keyword evidence="2" id="KW-1185">Reference proteome</keyword>
<dbReference type="InterPro" id="IPR019600">
    <property type="entry name" value="Hemin_uptake_protein_HemP"/>
</dbReference>
<dbReference type="Proteomes" id="UP000475385">
    <property type="component" value="Unassembled WGS sequence"/>
</dbReference>
<dbReference type="Gene3D" id="2.10.70.10">
    <property type="entry name" value="Complement Module, domain 1"/>
    <property type="match status" value="1"/>
</dbReference>
<organism evidence="1 2">
    <name type="scientific">Falsiroseomonas algicola</name>
    <dbReference type="NCBI Taxonomy" id="2716930"/>
    <lineage>
        <taxon>Bacteria</taxon>
        <taxon>Pseudomonadati</taxon>
        <taxon>Pseudomonadota</taxon>
        <taxon>Alphaproteobacteria</taxon>
        <taxon>Acetobacterales</taxon>
        <taxon>Roseomonadaceae</taxon>
        <taxon>Falsiroseomonas</taxon>
    </lineage>
</organism>
<reference evidence="1 2" key="1">
    <citation type="submission" date="2020-03" db="EMBL/GenBank/DDBJ databases">
        <title>Roseomonas stagni sp. nov., isolated from pond water in Japan.</title>
        <authorList>
            <person name="Furuhata K."/>
            <person name="Miyamoto H."/>
            <person name="Goto K."/>
        </authorList>
    </citation>
    <scope>NUCLEOTIDE SEQUENCE [LARGE SCALE GENOMIC DNA]</scope>
    <source>
        <strain evidence="1 2">PeD5</strain>
    </source>
</reference>